<protein>
    <submittedName>
        <fullName evidence="1">Uncharacterized protein</fullName>
    </submittedName>
</protein>
<dbReference type="Proteomes" id="UP000735302">
    <property type="component" value="Unassembled WGS sequence"/>
</dbReference>
<gene>
    <name evidence="1" type="ORF">PoB_007440300</name>
</gene>
<dbReference type="EMBL" id="BLXT01008355">
    <property type="protein sequence ID" value="GFO47898.1"/>
    <property type="molecule type" value="Genomic_DNA"/>
</dbReference>
<organism evidence="1 2">
    <name type="scientific">Plakobranchus ocellatus</name>
    <dbReference type="NCBI Taxonomy" id="259542"/>
    <lineage>
        <taxon>Eukaryota</taxon>
        <taxon>Metazoa</taxon>
        <taxon>Spiralia</taxon>
        <taxon>Lophotrochozoa</taxon>
        <taxon>Mollusca</taxon>
        <taxon>Gastropoda</taxon>
        <taxon>Heterobranchia</taxon>
        <taxon>Euthyneura</taxon>
        <taxon>Panpulmonata</taxon>
        <taxon>Sacoglossa</taxon>
        <taxon>Placobranchoidea</taxon>
        <taxon>Plakobranchidae</taxon>
        <taxon>Plakobranchus</taxon>
    </lineage>
</organism>
<accession>A0AAV4DUE0</accession>
<proteinExistence type="predicted"/>
<dbReference type="AlphaFoldDB" id="A0AAV4DUE0"/>
<keyword evidence="2" id="KW-1185">Reference proteome</keyword>
<name>A0AAV4DUE0_9GAST</name>
<evidence type="ECO:0000313" key="1">
    <source>
        <dbReference type="EMBL" id="GFO47898.1"/>
    </source>
</evidence>
<evidence type="ECO:0000313" key="2">
    <source>
        <dbReference type="Proteomes" id="UP000735302"/>
    </source>
</evidence>
<reference evidence="1 2" key="1">
    <citation type="journal article" date="2021" name="Elife">
        <title>Chloroplast acquisition without the gene transfer in kleptoplastic sea slugs, Plakobranchus ocellatus.</title>
        <authorList>
            <person name="Maeda T."/>
            <person name="Takahashi S."/>
            <person name="Yoshida T."/>
            <person name="Shimamura S."/>
            <person name="Takaki Y."/>
            <person name="Nagai Y."/>
            <person name="Toyoda A."/>
            <person name="Suzuki Y."/>
            <person name="Arimoto A."/>
            <person name="Ishii H."/>
            <person name="Satoh N."/>
            <person name="Nishiyama T."/>
            <person name="Hasebe M."/>
            <person name="Maruyama T."/>
            <person name="Minagawa J."/>
            <person name="Obokata J."/>
            <person name="Shigenobu S."/>
        </authorList>
    </citation>
    <scope>NUCLEOTIDE SEQUENCE [LARGE SCALE GENOMIC DNA]</scope>
</reference>
<sequence>MRISRTITFKMTTLATSNAYSRRFLTPVLAVAIALALIAAHRERDVRSYTKCQNYTPNGGCGSSTGIDPSPIQRKLTSRLDNVDQRCPPFSGEGNGQRCMLVSDSHYCLAVTTSTPGIHPSPIRVAPHGKQGARTVGWASQLFLAP</sequence>
<comment type="caution">
    <text evidence="1">The sequence shown here is derived from an EMBL/GenBank/DDBJ whole genome shotgun (WGS) entry which is preliminary data.</text>
</comment>